<evidence type="ECO:0000313" key="2">
    <source>
        <dbReference type="Proteomes" id="UP000190449"/>
    </source>
</evidence>
<evidence type="ECO:0000313" key="1">
    <source>
        <dbReference type="EMBL" id="SKA21549.1"/>
    </source>
</evidence>
<sequence>MGGTREIRKVYFENIRIPLDNPEILQELGALAEEIIVAKKSGESSAGLGAADKKLDTIEVRTCPITPYHR</sequence>
<accession>A0A1T4RZU7</accession>
<protein>
    <submittedName>
        <fullName evidence="1">Uncharacterized protein</fullName>
    </submittedName>
</protein>
<dbReference type="Proteomes" id="UP000190449">
    <property type="component" value="Unassembled WGS sequence"/>
</dbReference>
<organism evidence="1 2">
    <name type="scientific">Fibrobacter intestinalis</name>
    <dbReference type="NCBI Taxonomy" id="28122"/>
    <lineage>
        <taxon>Bacteria</taxon>
        <taxon>Pseudomonadati</taxon>
        <taxon>Fibrobacterota</taxon>
        <taxon>Fibrobacteria</taxon>
        <taxon>Fibrobacterales</taxon>
        <taxon>Fibrobacteraceae</taxon>
        <taxon>Fibrobacter</taxon>
    </lineage>
</organism>
<dbReference type="STRING" id="28122.SAMN02745108_02915"/>
<proteinExistence type="predicted"/>
<dbReference type="AlphaFoldDB" id="A0A1T4RZU7"/>
<reference evidence="1 2" key="1">
    <citation type="submission" date="2017-02" db="EMBL/GenBank/DDBJ databases">
        <authorList>
            <person name="Peterson S.W."/>
        </authorList>
    </citation>
    <scope>NUCLEOTIDE SEQUENCE [LARGE SCALE GENOMIC DNA]</scope>
    <source>
        <strain evidence="1 2">ATCC 43854</strain>
    </source>
</reference>
<gene>
    <name evidence="1" type="ORF">SAMN02745108_02915</name>
</gene>
<dbReference type="EMBL" id="FUWU01000098">
    <property type="protein sequence ID" value="SKA21549.1"/>
    <property type="molecule type" value="Genomic_DNA"/>
</dbReference>
<name>A0A1T4RZU7_9BACT</name>